<dbReference type="EMBL" id="CAJNOU010002501">
    <property type="protein sequence ID" value="CAF1326553.1"/>
    <property type="molecule type" value="Genomic_DNA"/>
</dbReference>
<comment type="caution">
    <text evidence="1">The sequence shown here is derived from an EMBL/GenBank/DDBJ whole genome shotgun (WGS) entry which is preliminary data.</text>
</comment>
<evidence type="ECO:0000313" key="1">
    <source>
        <dbReference type="EMBL" id="CAF1326553.1"/>
    </source>
</evidence>
<reference evidence="1" key="1">
    <citation type="submission" date="2021-02" db="EMBL/GenBank/DDBJ databases">
        <authorList>
            <person name="Nowell W R."/>
        </authorList>
    </citation>
    <scope>NUCLEOTIDE SEQUENCE</scope>
</reference>
<accession>A0A815FV57</accession>
<name>A0A815FV57_9BILA</name>
<gene>
    <name evidence="1" type="ORF">SEV965_LOCUS27596</name>
</gene>
<sequence>MHTCTEKKKITMDYPAPTSSLYQVGRNLSTWGKVMEIKNFIGHAIEMIVDFPLYILDKLGISFNFLQINPALCSVCVCGALVGMTASVGVGVGVGLGVGLNCAKSATVDILTTTTEAISIAGSNITNTTASI</sequence>
<protein>
    <submittedName>
        <fullName evidence="1">Uncharacterized protein</fullName>
    </submittedName>
</protein>
<dbReference type="Proteomes" id="UP000663889">
    <property type="component" value="Unassembled WGS sequence"/>
</dbReference>
<dbReference type="AlphaFoldDB" id="A0A815FV57"/>
<proteinExistence type="predicted"/>
<organism evidence="1 2">
    <name type="scientific">Rotaria sordida</name>
    <dbReference type="NCBI Taxonomy" id="392033"/>
    <lineage>
        <taxon>Eukaryota</taxon>
        <taxon>Metazoa</taxon>
        <taxon>Spiralia</taxon>
        <taxon>Gnathifera</taxon>
        <taxon>Rotifera</taxon>
        <taxon>Eurotatoria</taxon>
        <taxon>Bdelloidea</taxon>
        <taxon>Philodinida</taxon>
        <taxon>Philodinidae</taxon>
        <taxon>Rotaria</taxon>
    </lineage>
</organism>
<evidence type="ECO:0000313" key="2">
    <source>
        <dbReference type="Proteomes" id="UP000663889"/>
    </source>
</evidence>